<feature type="region of interest" description="Disordered" evidence="13">
    <location>
        <begin position="394"/>
        <end position="416"/>
    </location>
</feature>
<dbReference type="PANTHER" id="PTHR48118">
    <property type="entry name" value="SPINDLE AND KINETOCHORE-ASSOCIATED PROTEIN 3"/>
    <property type="match status" value="1"/>
</dbReference>
<name>A0A7D9NK64_XENTR</name>
<dbReference type="AlphaFoldDB" id="A0A7D9NK64"/>
<evidence type="ECO:0000256" key="13">
    <source>
        <dbReference type="SAM" id="MobiDB-lite"/>
    </source>
</evidence>
<evidence type="ECO:0000256" key="3">
    <source>
        <dbReference type="ARBA" id="ARBA00007716"/>
    </source>
</evidence>
<dbReference type="GO" id="GO:0000940">
    <property type="term" value="C:outer kinetochore"/>
    <property type="evidence" value="ECO:0007669"/>
    <property type="project" value="InterPro"/>
</dbReference>
<accession>A0A7D9NK64</accession>
<dbReference type="InterPro" id="IPR033341">
    <property type="entry name" value="SKA3"/>
</dbReference>
<protein>
    <submittedName>
        <fullName evidence="14">Spindle and kinetochore-associated protein 3</fullName>
    </submittedName>
</protein>
<evidence type="ECO:0000256" key="7">
    <source>
        <dbReference type="ARBA" id="ARBA00022701"/>
    </source>
</evidence>
<evidence type="ECO:0000256" key="1">
    <source>
        <dbReference type="ARBA" id="ARBA00004186"/>
    </source>
</evidence>
<dbReference type="GO" id="GO:0005819">
    <property type="term" value="C:spindle"/>
    <property type="evidence" value="ECO:0007669"/>
    <property type="project" value="UniProtKB-SubCell"/>
</dbReference>
<evidence type="ECO:0000256" key="10">
    <source>
        <dbReference type="ARBA" id="ARBA00023212"/>
    </source>
</evidence>
<evidence type="ECO:0000256" key="4">
    <source>
        <dbReference type="ARBA" id="ARBA00022454"/>
    </source>
</evidence>
<evidence type="ECO:0000256" key="8">
    <source>
        <dbReference type="ARBA" id="ARBA00022776"/>
    </source>
</evidence>
<keyword evidence="4" id="KW-0158">Chromosome</keyword>
<evidence type="ECO:0000313" key="14">
    <source>
        <dbReference type="Ensembl" id="ENSXETP00000021155"/>
    </source>
</evidence>
<evidence type="ECO:0000256" key="2">
    <source>
        <dbReference type="ARBA" id="ARBA00004629"/>
    </source>
</evidence>
<dbReference type="Bgee" id="ENSXETG00000009595">
    <property type="expression patterns" value="Expressed in gastrula and 11 other cell types or tissues"/>
</dbReference>
<keyword evidence="11" id="KW-0131">Cell cycle</keyword>
<reference evidence="14" key="1">
    <citation type="journal article" date="2010" name="Science">
        <title>The genome of the Western clawed frog Xenopus tropicalis.</title>
        <authorList>
            <person name="Hellsten U."/>
            <person name="Harland R.M."/>
            <person name="Gilchrist M.J."/>
            <person name="Hendrix D."/>
            <person name="Jurka J."/>
            <person name="Kapitonov V."/>
            <person name="Ovcharenko I."/>
            <person name="Putnam N.H."/>
            <person name="Shu S."/>
            <person name="Taher L."/>
            <person name="Blitz I.L."/>
            <person name="Blumberg B."/>
            <person name="Dichmann D.S."/>
            <person name="Dubchak I."/>
            <person name="Amaya E."/>
            <person name="Detter J.C."/>
            <person name="Fletcher R."/>
            <person name="Gerhard D.S."/>
            <person name="Goodstein D."/>
            <person name="Graves T."/>
            <person name="Grigoriev I.V."/>
            <person name="Grimwood J."/>
            <person name="Kawashima T."/>
            <person name="Lindquist E."/>
            <person name="Lucas S.M."/>
            <person name="Mead P.E."/>
            <person name="Mitros T."/>
            <person name="Ogino H."/>
            <person name="Ohta Y."/>
            <person name="Poliakov A.V."/>
            <person name="Pollet N."/>
            <person name="Robert J."/>
            <person name="Salamov A."/>
            <person name="Sater A.K."/>
            <person name="Schmutz J."/>
            <person name="Terry A."/>
            <person name="Vize P.D."/>
            <person name="Warren W.C."/>
            <person name="Wells D."/>
            <person name="Wills A."/>
            <person name="Wilson R.K."/>
            <person name="Zimmerman L.B."/>
            <person name="Zorn A.M."/>
            <person name="Grainger R."/>
            <person name="Grammer T."/>
            <person name="Khokha M.K."/>
            <person name="Richardson P.M."/>
            <person name="Rokhsar D.S."/>
        </authorList>
    </citation>
    <scope>NUCLEOTIDE SEQUENCE [LARGE SCALE GENOMIC DNA]</scope>
    <source>
        <strain evidence="14">Nigerian</strain>
    </source>
</reference>
<keyword evidence="9" id="KW-0995">Kinetochore</keyword>
<keyword evidence="10" id="KW-0206">Cytoskeleton</keyword>
<evidence type="ECO:0000256" key="11">
    <source>
        <dbReference type="ARBA" id="ARBA00023306"/>
    </source>
</evidence>
<dbReference type="Ensembl" id="ENSXETT00000021155">
    <property type="protein sequence ID" value="ENSXETP00000021155"/>
    <property type="gene ID" value="ENSXETG00000009595"/>
</dbReference>
<comment type="similarity">
    <text evidence="3">Belongs to the SKA3 family.</text>
</comment>
<feature type="region of interest" description="Disordered" evidence="13">
    <location>
        <begin position="307"/>
        <end position="330"/>
    </location>
</feature>
<organism evidence="14">
    <name type="scientific">Xenopus tropicalis</name>
    <name type="common">Western clawed frog</name>
    <name type="synonym">Silurana tropicalis</name>
    <dbReference type="NCBI Taxonomy" id="8364"/>
    <lineage>
        <taxon>Eukaryota</taxon>
        <taxon>Metazoa</taxon>
        <taxon>Chordata</taxon>
        <taxon>Craniata</taxon>
        <taxon>Vertebrata</taxon>
        <taxon>Euteleostomi</taxon>
        <taxon>Amphibia</taxon>
        <taxon>Batrachia</taxon>
        <taxon>Anura</taxon>
        <taxon>Pipoidea</taxon>
        <taxon>Pipidae</taxon>
        <taxon>Xenopodinae</taxon>
        <taxon>Xenopus</taxon>
        <taxon>Silurana</taxon>
    </lineage>
</organism>
<evidence type="ECO:0000256" key="5">
    <source>
        <dbReference type="ARBA" id="ARBA00022490"/>
    </source>
</evidence>
<dbReference type="DNASU" id="613076"/>
<dbReference type="Xenbase" id="XB-GENE-994918">
    <property type="gene designation" value="ska3"/>
</dbReference>
<evidence type="ECO:0000256" key="9">
    <source>
        <dbReference type="ARBA" id="ARBA00022838"/>
    </source>
</evidence>
<dbReference type="GeneTree" id="ENSGT00500000045005"/>
<comment type="subcellular location">
    <subcellularLocation>
        <location evidence="2">Chromosome</location>
        <location evidence="2">Centromere</location>
        <location evidence="2">Kinetochore</location>
    </subcellularLocation>
    <subcellularLocation>
        <location evidence="1">Cytoplasm</location>
        <location evidence="1">Cytoskeleton</location>
        <location evidence="1">Spindle</location>
    </subcellularLocation>
</comment>
<proteinExistence type="inferred from homology"/>
<keyword evidence="6" id="KW-0132">Cell division</keyword>
<dbReference type="CDD" id="cd12957">
    <property type="entry name" value="SKA3_N"/>
    <property type="match status" value="1"/>
</dbReference>
<evidence type="ECO:0000256" key="12">
    <source>
        <dbReference type="ARBA" id="ARBA00023328"/>
    </source>
</evidence>
<dbReference type="GO" id="GO:0005874">
    <property type="term" value="C:microtubule"/>
    <property type="evidence" value="ECO:0007669"/>
    <property type="project" value="UniProtKB-KW"/>
</dbReference>
<feature type="region of interest" description="Disordered" evidence="13">
    <location>
        <begin position="108"/>
        <end position="134"/>
    </location>
</feature>
<reference evidence="14" key="2">
    <citation type="submission" date="2019-07" db="UniProtKB">
        <authorList>
            <consortium name="Ensembl"/>
        </authorList>
    </citation>
    <scope>IDENTIFICATION</scope>
</reference>
<feature type="compositionally biased region" description="Basic and acidic residues" evidence="13">
    <location>
        <begin position="114"/>
        <end position="127"/>
    </location>
</feature>
<keyword evidence="7" id="KW-0493">Microtubule</keyword>
<keyword evidence="5" id="KW-0963">Cytoplasm</keyword>
<dbReference type="GO" id="GO:0051301">
    <property type="term" value="P:cell division"/>
    <property type="evidence" value="ECO:0007669"/>
    <property type="project" value="UniProtKB-KW"/>
</dbReference>
<keyword evidence="12" id="KW-0137">Centromere</keyword>
<dbReference type="Gene3D" id="6.10.250.1400">
    <property type="match status" value="1"/>
</dbReference>
<gene>
    <name evidence="14" type="primary">ska3</name>
</gene>
<sequence length="565" mass="63263">MTAMSVTGNFFSKLRSLAVTLEKETGQLEQLFSSEDNEYEEESPMRVLHDLRSDIMVLKGDFQSTLNKRLARGQELSAFIKACRVLHERTAADIEQIKETFQTYGYKPQCNANSEREQTQESGKPKENGVSPNKADVEDLQALPTLEKTASTSWDILRAPQLSDFGLAHYQLPTAWEPPKVKPCKKDPEEEKPRIMLKDPEPMNVAKTPKCALRLEEDFSQIQHFGISDCSTNLNDDYTMALINKKFQKNQNVTENAAKETCQPKNLKSLLATPSHLSHRMDWVDSPLPPVFCTPGLKVHKKEKMSLPGKPAEKKGLNANNTTLPSDTCDRNDPDSAHLEDDYECTAVKPAIDFKSTSAAPAYLSLGSNINSVYSPRPPVFCTPGLKVHKKETSSVLADPTEPKGTGCTDTPPLPSFQTNWLKSDAKEKGLDITEPVPRPDLSYRQCLEEPPTLVLNSNKYEAPAMRDYCMGTPPRPEMTVSLTEDLFKYNVKPSSPPKVSEYENMLWTPVRPEMTSCITEDISQILSKYCDNNMNPADGIWDKAGAPFGKISTEYENKENRITI</sequence>
<dbReference type="GO" id="GO:0007059">
    <property type="term" value="P:chromosome segregation"/>
    <property type="evidence" value="ECO:0007669"/>
    <property type="project" value="InterPro"/>
</dbReference>
<dbReference type="PANTHER" id="PTHR48118:SF1">
    <property type="entry name" value="SPINDLE AND KINETOCHORE-ASSOCIATED PROTEIN 3"/>
    <property type="match status" value="1"/>
</dbReference>
<keyword evidence="8" id="KW-0498">Mitosis</keyword>
<evidence type="ECO:0000256" key="6">
    <source>
        <dbReference type="ARBA" id="ARBA00022618"/>
    </source>
</evidence>